<dbReference type="Proteomes" id="UP000030653">
    <property type="component" value="Unassembled WGS sequence"/>
</dbReference>
<dbReference type="InterPro" id="IPR002347">
    <property type="entry name" value="SDR_fam"/>
</dbReference>
<keyword evidence="3" id="KW-1185">Reference proteome</keyword>
<gene>
    <name evidence="2" type="ORF">DACRYDRAFT_111890</name>
</gene>
<reference evidence="2 3" key="1">
    <citation type="journal article" date="2012" name="Science">
        <title>The Paleozoic origin of enzymatic lignin decomposition reconstructed from 31 fungal genomes.</title>
        <authorList>
            <person name="Floudas D."/>
            <person name="Binder M."/>
            <person name="Riley R."/>
            <person name="Barry K."/>
            <person name="Blanchette R.A."/>
            <person name="Henrissat B."/>
            <person name="Martinez A.T."/>
            <person name="Otillar R."/>
            <person name="Spatafora J.W."/>
            <person name="Yadav J.S."/>
            <person name="Aerts A."/>
            <person name="Benoit I."/>
            <person name="Boyd A."/>
            <person name="Carlson A."/>
            <person name="Copeland A."/>
            <person name="Coutinho P.M."/>
            <person name="de Vries R.P."/>
            <person name="Ferreira P."/>
            <person name="Findley K."/>
            <person name="Foster B."/>
            <person name="Gaskell J."/>
            <person name="Glotzer D."/>
            <person name="Gorecki P."/>
            <person name="Heitman J."/>
            <person name="Hesse C."/>
            <person name="Hori C."/>
            <person name="Igarashi K."/>
            <person name="Jurgens J.A."/>
            <person name="Kallen N."/>
            <person name="Kersten P."/>
            <person name="Kohler A."/>
            <person name="Kuees U."/>
            <person name="Kumar T.K.A."/>
            <person name="Kuo A."/>
            <person name="LaButti K."/>
            <person name="Larrondo L.F."/>
            <person name="Lindquist E."/>
            <person name="Ling A."/>
            <person name="Lombard V."/>
            <person name="Lucas S."/>
            <person name="Lundell T."/>
            <person name="Martin R."/>
            <person name="McLaughlin D.J."/>
            <person name="Morgenstern I."/>
            <person name="Morin E."/>
            <person name="Murat C."/>
            <person name="Nagy L.G."/>
            <person name="Nolan M."/>
            <person name="Ohm R.A."/>
            <person name="Patyshakuliyeva A."/>
            <person name="Rokas A."/>
            <person name="Ruiz-Duenas F.J."/>
            <person name="Sabat G."/>
            <person name="Salamov A."/>
            <person name="Samejima M."/>
            <person name="Schmutz J."/>
            <person name="Slot J.C."/>
            <person name="St John F."/>
            <person name="Stenlid J."/>
            <person name="Sun H."/>
            <person name="Sun S."/>
            <person name="Syed K."/>
            <person name="Tsang A."/>
            <person name="Wiebenga A."/>
            <person name="Young D."/>
            <person name="Pisabarro A."/>
            <person name="Eastwood D.C."/>
            <person name="Martin F."/>
            <person name="Cullen D."/>
            <person name="Grigoriev I.V."/>
            <person name="Hibbett D.S."/>
        </authorList>
    </citation>
    <scope>NUCLEOTIDE SEQUENCE [LARGE SCALE GENOMIC DNA]</scope>
    <source>
        <strain evidence="2 3">DJM-731 SS1</strain>
    </source>
</reference>
<dbReference type="PANTHER" id="PTHR43157:SF35">
    <property type="entry name" value="DEHYDROGENASE_REDUCTASE FAMILY PROTEIN, PUTATIVE-RELATED"/>
    <property type="match status" value="1"/>
</dbReference>
<dbReference type="RefSeq" id="XP_040624246.1">
    <property type="nucleotide sequence ID" value="XM_040769305.1"/>
</dbReference>
<keyword evidence="1" id="KW-0560">Oxidoreductase</keyword>
<protein>
    <submittedName>
        <fullName evidence="2">NADP-binding protein</fullName>
    </submittedName>
</protein>
<dbReference type="InterPro" id="IPR036291">
    <property type="entry name" value="NAD(P)-bd_dom_sf"/>
</dbReference>
<dbReference type="STRING" id="1858805.M5FPV8"/>
<dbReference type="EMBL" id="JH795877">
    <property type="protein sequence ID" value="EJT97348.1"/>
    <property type="molecule type" value="Genomic_DNA"/>
</dbReference>
<organism evidence="2 3">
    <name type="scientific">Dacryopinax primogenitus (strain DJM 731)</name>
    <name type="common">Brown rot fungus</name>
    <dbReference type="NCBI Taxonomy" id="1858805"/>
    <lineage>
        <taxon>Eukaryota</taxon>
        <taxon>Fungi</taxon>
        <taxon>Dikarya</taxon>
        <taxon>Basidiomycota</taxon>
        <taxon>Agaricomycotina</taxon>
        <taxon>Dacrymycetes</taxon>
        <taxon>Dacrymycetales</taxon>
        <taxon>Dacrymycetaceae</taxon>
        <taxon>Dacryopinax</taxon>
    </lineage>
</organism>
<dbReference type="AlphaFoldDB" id="M5FPV8"/>
<dbReference type="PANTHER" id="PTHR43157">
    <property type="entry name" value="PHOSPHATIDYLINOSITOL-GLYCAN BIOSYNTHESIS CLASS F PROTEIN-RELATED"/>
    <property type="match status" value="1"/>
</dbReference>
<proteinExistence type="predicted"/>
<dbReference type="PRINTS" id="PR00081">
    <property type="entry name" value="GDHRDH"/>
</dbReference>
<dbReference type="SUPFAM" id="SSF51735">
    <property type="entry name" value="NAD(P)-binding Rossmann-fold domains"/>
    <property type="match status" value="1"/>
</dbReference>
<dbReference type="GO" id="GO:0016491">
    <property type="term" value="F:oxidoreductase activity"/>
    <property type="evidence" value="ECO:0007669"/>
    <property type="project" value="UniProtKB-KW"/>
</dbReference>
<sequence>MSIPPLSLDTTLQGRSVLVTGANVGLGFSAALLALQLGASPVYITCRSAEKGNKARDELVADPLVKEKNPHAIVKAYELEMLTWDGVTSFAKKFLDDREVAGEGLDVAILNAAIVNLKYEVAPTGNEMVLQVNYLSTALLSLFLLPLLKKSTTAEHTARLTFITSGRQLFTPLKHCPPEDVNYLASLNAKNTFGVLDRYGLSKLLVVLFLRHICDNISSDKIIINNVCPGIIQTRLERKLPWIIAPIVGLFKTTVGNTVEKGAECYIAAVASVGPESHGLWYQLMRLKPYSDVVTGPEGKKIQERIWRETVELFQKVSPGADTNI</sequence>
<dbReference type="OrthoDB" id="542013at2759"/>
<accession>M5FPV8</accession>
<dbReference type="HOGENOM" id="CLU_010194_44_4_1"/>
<dbReference type="GeneID" id="63684367"/>
<dbReference type="Pfam" id="PF00106">
    <property type="entry name" value="adh_short"/>
    <property type="match status" value="1"/>
</dbReference>
<evidence type="ECO:0000256" key="1">
    <source>
        <dbReference type="ARBA" id="ARBA00023002"/>
    </source>
</evidence>
<evidence type="ECO:0000313" key="3">
    <source>
        <dbReference type="Proteomes" id="UP000030653"/>
    </source>
</evidence>
<name>M5FPV8_DACPD</name>
<dbReference type="Gene3D" id="3.40.50.720">
    <property type="entry name" value="NAD(P)-binding Rossmann-like Domain"/>
    <property type="match status" value="1"/>
</dbReference>
<evidence type="ECO:0000313" key="2">
    <source>
        <dbReference type="EMBL" id="EJT97348.1"/>
    </source>
</evidence>